<dbReference type="AlphaFoldDB" id="A0A194AK27"/>
<comment type="caution">
    <text evidence="1">The sequence shown here is derived from an EMBL/GenBank/DDBJ whole genome shotgun (WGS) entry which is preliminary data.</text>
</comment>
<keyword evidence="2" id="KW-1185">Reference proteome</keyword>
<gene>
    <name evidence="1" type="ORF">DPF_2137</name>
</gene>
<evidence type="ECO:0000313" key="1">
    <source>
        <dbReference type="EMBL" id="GAU09411.1"/>
    </source>
</evidence>
<dbReference type="Proteomes" id="UP000095200">
    <property type="component" value="Unassembled WGS sequence"/>
</dbReference>
<proteinExistence type="predicted"/>
<dbReference type="STRING" id="1592317.DPF_2137"/>
<dbReference type="OrthoDB" id="8967890at2"/>
<name>A0A194AK27_9BACT</name>
<reference evidence="2" key="1">
    <citation type="submission" date="2016-06" db="EMBL/GenBank/DDBJ databases">
        <title>Draft genome sequence of Desulfoplanes formicivorans strain Pf12B.</title>
        <authorList>
            <person name="Watanabe M."/>
            <person name="Kojima H."/>
            <person name="Fukui M."/>
        </authorList>
    </citation>
    <scope>NUCLEOTIDE SEQUENCE [LARGE SCALE GENOMIC DNA]</scope>
    <source>
        <strain evidence="2">Pf12B</strain>
    </source>
</reference>
<organism evidence="1 2">
    <name type="scientific">Desulfoplanes formicivorans</name>
    <dbReference type="NCBI Taxonomy" id="1592317"/>
    <lineage>
        <taxon>Bacteria</taxon>
        <taxon>Pseudomonadati</taxon>
        <taxon>Thermodesulfobacteriota</taxon>
        <taxon>Desulfovibrionia</taxon>
        <taxon>Desulfovibrionales</taxon>
        <taxon>Desulfoplanaceae</taxon>
        <taxon>Desulfoplanes</taxon>
    </lineage>
</organism>
<accession>A0A194AK27</accession>
<evidence type="ECO:0000313" key="2">
    <source>
        <dbReference type="Proteomes" id="UP000095200"/>
    </source>
</evidence>
<sequence>MNGFAKDRPEVPEALMQENKYVTDELKRNLEAALTWIRPRWDELLKRGWTWDKLFCMSDLPYPLGQWGVAWFSLWTRKNREIEFSDEGDLVCILNEPGGKVIQTMRRDLIP</sequence>
<dbReference type="EMBL" id="BDFE01000017">
    <property type="protein sequence ID" value="GAU09411.1"/>
    <property type="molecule type" value="Genomic_DNA"/>
</dbReference>
<protein>
    <submittedName>
        <fullName evidence="1">Uncharacterized protein</fullName>
    </submittedName>
</protein>
<dbReference type="RefSeq" id="WP_069859641.1">
    <property type="nucleotide sequence ID" value="NZ_BDFE01000017.1"/>
</dbReference>